<evidence type="ECO:0000259" key="2">
    <source>
        <dbReference type="Pfam" id="PF04773"/>
    </source>
</evidence>
<feature type="domain" description="FecR N-terminal" evidence="3">
    <location>
        <begin position="24"/>
        <end position="65"/>
    </location>
</feature>
<organism evidence="4 5">
    <name type="scientific">Bordetella genomosp. 10</name>
    <dbReference type="NCBI Taxonomy" id="1416804"/>
    <lineage>
        <taxon>Bacteria</taxon>
        <taxon>Pseudomonadati</taxon>
        <taxon>Pseudomonadota</taxon>
        <taxon>Betaproteobacteria</taxon>
        <taxon>Burkholderiales</taxon>
        <taxon>Alcaligenaceae</taxon>
        <taxon>Bordetella</taxon>
    </lineage>
</organism>
<dbReference type="GO" id="GO:0016989">
    <property type="term" value="F:sigma factor antagonist activity"/>
    <property type="evidence" value="ECO:0007669"/>
    <property type="project" value="TreeGrafter"/>
</dbReference>
<dbReference type="OrthoDB" id="1100567at2"/>
<dbReference type="InterPro" id="IPR032623">
    <property type="entry name" value="FecR_N"/>
</dbReference>
<dbReference type="InterPro" id="IPR012373">
    <property type="entry name" value="Ferrdict_sens_TM"/>
</dbReference>
<keyword evidence="1" id="KW-1133">Transmembrane helix</keyword>
<proteinExistence type="predicted"/>
<reference evidence="5" key="1">
    <citation type="submission" date="2017-05" db="EMBL/GenBank/DDBJ databases">
        <title>Complete and WGS of Bordetella genogroups.</title>
        <authorList>
            <person name="Spilker T."/>
            <person name="Lipuma J."/>
        </authorList>
    </citation>
    <scope>NUCLEOTIDE SEQUENCE [LARGE SCALE GENOMIC DNA]</scope>
    <source>
        <strain evidence="5">AU16122</strain>
    </source>
</reference>
<dbReference type="EMBL" id="NEVM01000005">
    <property type="protein sequence ID" value="OZI31458.1"/>
    <property type="molecule type" value="Genomic_DNA"/>
</dbReference>
<keyword evidence="5" id="KW-1185">Reference proteome</keyword>
<name>A0A261S281_9BORD</name>
<comment type="caution">
    <text evidence="4">The sequence shown here is derived from an EMBL/GenBank/DDBJ whole genome shotgun (WGS) entry which is preliminary data.</text>
</comment>
<dbReference type="PIRSF" id="PIRSF018266">
    <property type="entry name" value="FecR"/>
    <property type="match status" value="1"/>
</dbReference>
<keyword evidence="1" id="KW-0472">Membrane</keyword>
<dbReference type="Gene3D" id="2.60.120.1440">
    <property type="match status" value="1"/>
</dbReference>
<dbReference type="PANTHER" id="PTHR30273:SF2">
    <property type="entry name" value="PROTEIN FECR"/>
    <property type="match status" value="1"/>
</dbReference>
<dbReference type="PANTHER" id="PTHR30273">
    <property type="entry name" value="PERIPLASMIC SIGNAL SENSOR AND SIGMA FACTOR ACTIVATOR FECR-RELATED"/>
    <property type="match status" value="1"/>
</dbReference>
<evidence type="ECO:0000313" key="5">
    <source>
        <dbReference type="Proteomes" id="UP000216020"/>
    </source>
</evidence>
<accession>A0A261S281</accession>
<keyword evidence="1" id="KW-0812">Transmembrane</keyword>
<evidence type="ECO:0000259" key="3">
    <source>
        <dbReference type="Pfam" id="PF16220"/>
    </source>
</evidence>
<dbReference type="RefSeq" id="WP_094855867.1">
    <property type="nucleotide sequence ID" value="NZ_NEVM01000005.1"/>
</dbReference>
<evidence type="ECO:0000313" key="4">
    <source>
        <dbReference type="EMBL" id="OZI31458.1"/>
    </source>
</evidence>
<sequence length="338" mass="37238">MSGNALASESRFSQTQAPSHAVLEQAAEWYALLCSQHVNDSDKARWQEWLRAAAEHRTAWRYVEDIGSRFAPLQEAGDARLAADALTQANTRFRRRRRALAGIAVTGGAGALAWLAWRNALLPDAILAWAADYRTGVGAQRDVVLSDGTRIWLNTASAIDVSYTADRRLVTLVAGEIFIATAADRARPFLVDTAQGRLRALGTRFNVLQDNGQTRMAVYEGAVEIRTKSTRAVTVIEAGRQAVFTRDAVTQTSPADAAREAWTSGLLVARDLSLREVVAELRRYRNGHIGLADEIAGLKVYGNFPVRDTDHALAMLATALPIRVHRTLPWWVSIEPRR</sequence>
<protein>
    <submittedName>
        <fullName evidence="4">Iron dicitrate transport regulator FecR</fullName>
    </submittedName>
</protein>
<feature type="domain" description="FecR protein" evidence="2">
    <location>
        <begin position="132"/>
        <end position="224"/>
    </location>
</feature>
<dbReference type="InterPro" id="IPR006860">
    <property type="entry name" value="FecR"/>
</dbReference>
<gene>
    <name evidence="4" type="ORF">CAL29_26535</name>
</gene>
<dbReference type="Pfam" id="PF04773">
    <property type="entry name" value="FecR"/>
    <property type="match status" value="1"/>
</dbReference>
<evidence type="ECO:0000256" key="1">
    <source>
        <dbReference type="SAM" id="Phobius"/>
    </source>
</evidence>
<dbReference type="AlphaFoldDB" id="A0A261S281"/>
<dbReference type="Proteomes" id="UP000216020">
    <property type="component" value="Unassembled WGS sequence"/>
</dbReference>
<dbReference type="Pfam" id="PF16220">
    <property type="entry name" value="DUF4880"/>
    <property type="match status" value="1"/>
</dbReference>
<feature type="transmembrane region" description="Helical" evidence="1">
    <location>
        <begin position="99"/>
        <end position="117"/>
    </location>
</feature>